<comment type="caution">
    <text evidence="1">The sequence shown here is derived from an EMBL/GenBank/DDBJ whole genome shotgun (WGS) entry which is preliminary data.</text>
</comment>
<reference evidence="1 2" key="1">
    <citation type="journal article" date="2015" name="Nature">
        <title>rRNA introns, odd ribosomes, and small enigmatic genomes across a large radiation of phyla.</title>
        <authorList>
            <person name="Brown C.T."/>
            <person name="Hug L.A."/>
            <person name="Thomas B.C."/>
            <person name="Sharon I."/>
            <person name="Castelle C.J."/>
            <person name="Singh A."/>
            <person name="Wilkins M.J."/>
            <person name="Williams K.H."/>
            <person name="Banfield J.F."/>
        </authorList>
    </citation>
    <scope>NUCLEOTIDE SEQUENCE [LARGE SCALE GENOMIC DNA]</scope>
</reference>
<accession>A0A0G0B934</accession>
<gene>
    <name evidence="1" type="ORF">UR61_C0009G0006</name>
</gene>
<dbReference type="AlphaFoldDB" id="A0A0G0B934"/>
<name>A0A0G0B934_9BACT</name>
<evidence type="ECO:0000313" key="2">
    <source>
        <dbReference type="Proteomes" id="UP000033866"/>
    </source>
</evidence>
<evidence type="ECO:0000313" key="1">
    <source>
        <dbReference type="EMBL" id="KKP65889.1"/>
    </source>
</evidence>
<dbReference type="Proteomes" id="UP000033866">
    <property type="component" value="Unassembled WGS sequence"/>
</dbReference>
<protein>
    <submittedName>
        <fullName evidence="1">Uncharacterized protein</fullName>
    </submittedName>
</protein>
<dbReference type="EMBL" id="LBPV01000009">
    <property type="protein sequence ID" value="KKP65889.1"/>
    <property type="molecule type" value="Genomic_DNA"/>
</dbReference>
<organism evidence="1 2">
    <name type="scientific">candidate division WS6 bacterium GW2011_GWE1_34_7</name>
    <dbReference type="NCBI Taxonomy" id="1619093"/>
    <lineage>
        <taxon>Bacteria</taxon>
        <taxon>Candidatus Dojkabacteria</taxon>
    </lineage>
</organism>
<proteinExistence type="predicted"/>
<sequence>MIVGARNTRTRPTNAKIKDEVALPILFESPNENIYWNPEDIIITTERTAANPINQLIMSTTNWASSTSLTPCMLEISTNIFYSKKVPITKFTIIPAIKQSTNPTIEYVRVLVA</sequence>